<evidence type="ECO:0000256" key="5">
    <source>
        <dbReference type="SAM" id="Phobius"/>
    </source>
</evidence>
<dbReference type="InterPro" id="IPR001841">
    <property type="entry name" value="Znf_RING"/>
</dbReference>
<dbReference type="PANTHER" id="PTHR45969">
    <property type="entry name" value="RING ZINC FINGER PROTEIN-RELATED"/>
    <property type="match status" value="1"/>
</dbReference>
<keyword evidence="2 4" id="KW-0863">Zinc-finger</keyword>
<name>A0A5B7BNH0_DAVIN</name>
<evidence type="ECO:0000256" key="3">
    <source>
        <dbReference type="ARBA" id="ARBA00022833"/>
    </source>
</evidence>
<dbReference type="Pfam" id="PF13639">
    <property type="entry name" value="zf-RING_2"/>
    <property type="match status" value="1"/>
</dbReference>
<dbReference type="GO" id="GO:0016567">
    <property type="term" value="P:protein ubiquitination"/>
    <property type="evidence" value="ECO:0007669"/>
    <property type="project" value="TreeGrafter"/>
</dbReference>
<evidence type="ECO:0000259" key="6">
    <source>
        <dbReference type="PROSITE" id="PS50089"/>
    </source>
</evidence>
<dbReference type="Gene3D" id="3.30.40.10">
    <property type="entry name" value="Zinc/RING finger domain, C3HC4 (zinc finger)"/>
    <property type="match status" value="1"/>
</dbReference>
<dbReference type="EMBL" id="GHES01038832">
    <property type="protein sequence ID" value="MPA69391.1"/>
    <property type="molecule type" value="Transcribed_RNA"/>
</dbReference>
<feature type="domain" description="RING-type" evidence="6">
    <location>
        <begin position="109"/>
        <end position="153"/>
    </location>
</feature>
<keyword evidence="5" id="KW-1133">Transmembrane helix</keyword>
<evidence type="ECO:0000256" key="2">
    <source>
        <dbReference type="ARBA" id="ARBA00022771"/>
    </source>
</evidence>
<keyword evidence="1" id="KW-0479">Metal-binding</keyword>
<dbReference type="InterPro" id="IPR013083">
    <property type="entry name" value="Znf_RING/FYVE/PHD"/>
</dbReference>
<reference evidence="7" key="1">
    <citation type="submission" date="2019-08" db="EMBL/GenBank/DDBJ databases">
        <title>Reference gene set and small RNA set construction with multiple tissues from Davidia involucrata Baill.</title>
        <authorList>
            <person name="Yang H."/>
            <person name="Zhou C."/>
            <person name="Li G."/>
            <person name="Wang J."/>
            <person name="Gao P."/>
            <person name="Wang M."/>
            <person name="Wang R."/>
            <person name="Zhao Y."/>
        </authorList>
    </citation>
    <scope>NUCLEOTIDE SEQUENCE</scope>
    <source>
        <tissue evidence="7">Mixed with DoveR01_LX</tissue>
    </source>
</reference>
<dbReference type="GO" id="GO:0061630">
    <property type="term" value="F:ubiquitin protein ligase activity"/>
    <property type="evidence" value="ECO:0007669"/>
    <property type="project" value="TreeGrafter"/>
</dbReference>
<dbReference type="AlphaFoldDB" id="A0A5B7BNH0"/>
<gene>
    <name evidence="7" type="ORF">Din_038832</name>
</gene>
<accession>A0A5B7BNH0</accession>
<organism evidence="7">
    <name type="scientific">Davidia involucrata</name>
    <name type="common">Dove tree</name>
    <dbReference type="NCBI Taxonomy" id="16924"/>
    <lineage>
        <taxon>Eukaryota</taxon>
        <taxon>Viridiplantae</taxon>
        <taxon>Streptophyta</taxon>
        <taxon>Embryophyta</taxon>
        <taxon>Tracheophyta</taxon>
        <taxon>Spermatophyta</taxon>
        <taxon>Magnoliopsida</taxon>
        <taxon>eudicotyledons</taxon>
        <taxon>Gunneridae</taxon>
        <taxon>Pentapetalae</taxon>
        <taxon>asterids</taxon>
        <taxon>Cornales</taxon>
        <taxon>Nyssaceae</taxon>
        <taxon>Davidia</taxon>
    </lineage>
</organism>
<sequence length="194" mass="21549">MGFCMNYSASSHDDVLYKAAFVFAVTRWVLSWLALRLLLTNIRDYIDISFSSSDVDSLEQSTSPLPLGSSSSKVIRDCLNSTTFGDITERRLPADQNSSCDSDTSSTTCAVCLEGLKKQDPVRELGNCCHLFHRRCLDTWLDHDSHQTCPLCRAPLLSTTTIFSSSSSAGMSSQQQPSWTVERILYLFGDDLLP</sequence>
<dbReference type="GO" id="GO:0008270">
    <property type="term" value="F:zinc ion binding"/>
    <property type="evidence" value="ECO:0007669"/>
    <property type="project" value="UniProtKB-KW"/>
</dbReference>
<dbReference type="PROSITE" id="PS50089">
    <property type="entry name" value="ZF_RING_2"/>
    <property type="match status" value="1"/>
</dbReference>
<keyword evidence="5" id="KW-0472">Membrane</keyword>
<evidence type="ECO:0000313" key="7">
    <source>
        <dbReference type="EMBL" id="MPA69391.1"/>
    </source>
</evidence>
<dbReference type="SUPFAM" id="SSF57850">
    <property type="entry name" value="RING/U-box"/>
    <property type="match status" value="1"/>
</dbReference>
<dbReference type="PANTHER" id="PTHR45969:SF11">
    <property type="entry name" value="RING_U-BOX SUPERFAMILY PROTEIN"/>
    <property type="match status" value="1"/>
</dbReference>
<keyword evidence="5" id="KW-0812">Transmembrane</keyword>
<protein>
    <submittedName>
        <fullName evidence="7">Putative RING-H2 zinc finger protein RHA1a</fullName>
    </submittedName>
</protein>
<dbReference type="SMART" id="SM00184">
    <property type="entry name" value="RING"/>
    <property type="match status" value="1"/>
</dbReference>
<proteinExistence type="predicted"/>
<keyword evidence="3" id="KW-0862">Zinc</keyword>
<evidence type="ECO:0000256" key="1">
    <source>
        <dbReference type="ARBA" id="ARBA00022723"/>
    </source>
</evidence>
<feature type="transmembrane region" description="Helical" evidence="5">
    <location>
        <begin position="15"/>
        <end position="35"/>
    </location>
</feature>
<evidence type="ECO:0000256" key="4">
    <source>
        <dbReference type="PROSITE-ProRule" id="PRU00175"/>
    </source>
</evidence>